<dbReference type="PANTHER" id="PTHR11709">
    <property type="entry name" value="MULTI-COPPER OXIDASE"/>
    <property type="match status" value="1"/>
</dbReference>
<dbReference type="InterPro" id="IPR001117">
    <property type="entry name" value="Cu-oxidase_2nd"/>
</dbReference>
<sequence>MAAGGVAGCYVWRTLAGVPASAARVEVWWDVGHVRVNRDGLGSRNAIGVNGTLPVPPVQITEGDTLVLHVRNSLSVTTSIHAHGILQTGTPFMDGAAMVTQCGIPPNSSFTYEYQINQAGTFWLHGHDNHQNADGLRAPLVVHDRYPPVKYDYEYLLAFEDWYHAEFAVRMDATQNPLLPFPPPPSFPSVLVNGAYGNSTRPLLFRPGSTYRIRLINMATTEWIHFSMPGHQLCVIEADGVYTEPRPAASLSLGPGQRYSVLVTAHNSTAFNYRYHAALYASFVPQRDGANPRRLSGLIEYRAGAPVADDAPTAEEDNAVLSGAVELLPLGDGSDVQLRTLHGQPALPVDRTLSLVVGGARYTDSITRDVINNVTYARPLVPTLYSALTMGGKAMLPVVYGPQTNTVVLRSGENVELTLINPSSLPHIIHLHGHVFQIIEYGPVDLRLFPGLNANLTGIPVRRFAGWPMERDTVVIPKLNYATIRFCANNPGVWLLHCHMDVHFAMGMAMTFVEAPDVLQKTLRVPNAMIQMCSEQGISVSGNAVGKQGVDLSGLPLAPVLA</sequence>
<dbReference type="PROSITE" id="PS00079">
    <property type="entry name" value="MULTICOPPER_OXIDASE1"/>
    <property type="match status" value="1"/>
</dbReference>
<keyword evidence="3" id="KW-0560">Oxidoreductase</keyword>
<evidence type="ECO:0000256" key="3">
    <source>
        <dbReference type="ARBA" id="ARBA00023002"/>
    </source>
</evidence>
<keyword evidence="9" id="KW-1185">Reference proteome</keyword>
<dbReference type="PANTHER" id="PTHR11709:SF361">
    <property type="entry name" value="IRON TRANSPORT MULTICOPPER OXIDASE FET3"/>
    <property type="match status" value="1"/>
</dbReference>
<dbReference type="InterPro" id="IPR033138">
    <property type="entry name" value="Cu_oxidase_CS"/>
</dbReference>
<proteinExistence type="inferred from homology"/>
<feature type="domain" description="Plastocyanin-like" evidence="7">
    <location>
        <begin position="32"/>
        <end position="145"/>
    </location>
</feature>
<organism evidence="8 9">
    <name type="scientific">Coemansia biformis</name>
    <dbReference type="NCBI Taxonomy" id="1286918"/>
    <lineage>
        <taxon>Eukaryota</taxon>
        <taxon>Fungi</taxon>
        <taxon>Fungi incertae sedis</taxon>
        <taxon>Zoopagomycota</taxon>
        <taxon>Kickxellomycotina</taxon>
        <taxon>Kickxellomycetes</taxon>
        <taxon>Kickxellales</taxon>
        <taxon>Kickxellaceae</taxon>
        <taxon>Coemansia</taxon>
    </lineage>
</organism>
<keyword evidence="2" id="KW-0479">Metal-binding</keyword>
<evidence type="ECO:0000256" key="1">
    <source>
        <dbReference type="ARBA" id="ARBA00010609"/>
    </source>
</evidence>
<evidence type="ECO:0000259" key="5">
    <source>
        <dbReference type="Pfam" id="PF00394"/>
    </source>
</evidence>
<dbReference type="InterPro" id="IPR045087">
    <property type="entry name" value="Cu-oxidase_fam"/>
</dbReference>
<dbReference type="InterPro" id="IPR002355">
    <property type="entry name" value="Cu_oxidase_Cu_BS"/>
</dbReference>
<dbReference type="GO" id="GO:0016491">
    <property type="term" value="F:oxidoreductase activity"/>
    <property type="evidence" value="ECO:0007669"/>
    <property type="project" value="UniProtKB-KW"/>
</dbReference>
<accession>A0A9W7YBN8</accession>
<dbReference type="EMBL" id="JANBOI010000764">
    <property type="protein sequence ID" value="KAJ1728667.1"/>
    <property type="molecule type" value="Genomic_DNA"/>
</dbReference>
<evidence type="ECO:0000313" key="9">
    <source>
        <dbReference type="Proteomes" id="UP001143981"/>
    </source>
</evidence>
<evidence type="ECO:0000259" key="6">
    <source>
        <dbReference type="Pfam" id="PF07731"/>
    </source>
</evidence>
<dbReference type="GO" id="GO:0005507">
    <property type="term" value="F:copper ion binding"/>
    <property type="evidence" value="ECO:0007669"/>
    <property type="project" value="InterPro"/>
</dbReference>
<dbReference type="PROSITE" id="PS00080">
    <property type="entry name" value="MULTICOPPER_OXIDASE2"/>
    <property type="match status" value="1"/>
</dbReference>
<comment type="caution">
    <text evidence="8">The sequence shown here is derived from an EMBL/GenBank/DDBJ whole genome shotgun (WGS) entry which is preliminary data.</text>
</comment>
<evidence type="ECO:0000313" key="8">
    <source>
        <dbReference type="EMBL" id="KAJ1728667.1"/>
    </source>
</evidence>
<dbReference type="InterPro" id="IPR011706">
    <property type="entry name" value="Cu-oxidase_C"/>
</dbReference>
<keyword evidence="4" id="KW-0186">Copper</keyword>
<reference evidence="8" key="1">
    <citation type="submission" date="2022-07" db="EMBL/GenBank/DDBJ databases">
        <title>Phylogenomic reconstructions and comparative analyses of Kickxellomycotina fungi.</title>
        <authorList>
            <person name="Reynolds N.K."/>
            <person name="Stajich J.E."/>
            <person name="Barry K."/>
            <person name="Grigoriev I.V."/>
            <person name="Crous P."/>
            <person name="Smith M.E."/>
        </authorList>
    </citation>
    <scope>NUCLEOTIDE SEQUENCE</scope>
    <source>
        <strain evidence="8">BCRC 34381</strain>
    </source>
</reference>
<dbReference type="InterPro" id="IPR011707">
    <property type="entry name" value="Cu-oxidase-like_N"/>
</dbReference>
<gene>
    <name evidence="8" type="primary">FET3_2</name>
    <name evidence="8" type="ORF">LPJ61_003914</name>
</gene>
<dbReference type="Proteomes" id="UP001143981">
    <property type="component" value="Unassembled WGS sequence"/>
</dbReference>
<dbReference type="SUPFAM" id="SSF49503">
    <property type="entry name" value="Cupredoxins"/>
    <property type="match status" value="3"/>
</dbReference>
<dbReference type="InterPro" id="IPR008972">
    <property type="entry name" value="Cupredoxin"/>
</dbReference>
<feature type="domain" description="Plastocyanin-like" evidence="5">
    <location>
        <begin position="154"/>
        <end position="287"/>
    </location>
</feature>
<evidence type="ECO:0000256" key="4">
    <source>
        <dbReference type="ARBA" id="ARBA00023008"/>
    </source>
</evidence>
<evidence type="ECO:0000256" key="2">
    <source>
        <dbReference type="ARBA" id="ARBA00022723"/>
    </source>
</evidence>
<dbReference type="Gene3D" id="2.60.40.420">
    <property type="entry name" value="Cupredoxins - blue copper proteins"/>
    <property type="match status" value="3"/>
</dbReference>
<comment type="similarity">
    <text evidence="1">Belongs to the multicopper oxidase family.</text>
</comment>
<dbReference type="OrthoDB" id="2121828at2759"/>
<dbReference type="Pfam" id="PF07732">
    <property type="entry name" value="Cu-oxidase_3"/>
    <property type="match status" value="1"/>
</dbReference>
<evidence type="ECO:0000259" key="7">
    <source>
        <dbReference type="Pfam" id="PF07732"/>
    </source>
</evidence>
<feature type="domain" description="Plastocyanin-like" evidence="6">
    <location>
        <begin position="383"/>
        <end position="517"/>
    </location>
</feature>
<dbReference type="Pfam" id="PF07731">
    <property type="entry name" value="Cu-oxidase_2"/>
    <property type="match status" value="1"/>
</dbReference>
<dbReference type="AlphaFoldDB" id="A0A9W7YBN8"/>
<protein>
    <submittedName>
        <fullName evidence="8">Ferroxidase fet3</fullName>
    </submittedName>
</protein>
<name>A0A9W7YBN8_9FUNG</name>
<dbReference type="Pfam" id="PF00394">
    <property type="entry name" value="Cu-oxidase"/>
    <property type="match status" value="1"/>
</dbReference>